<dbReference type="GO" id="GO:0097120">
    <property type="term" value="P:receptor localization to synapse"/>
    <property type="evidence" value="ECO:0007669"/>
    <property type="project" value="TreeGrafter"/>
</dbReference>
<feature type="domain" description="SH3" evidence="6">
    <location>
        <begin position="55"/>
        <end position="125"/>
    </location>
</feature>
<protein>
    <recommendedName>
        <fullName evidence="6">SH3 domain-containing protein</fullName>
    </recommendedName>
</protein>
<feature type="compositionally biased region" description="Low complexity" evidence="5">
    <location>
        <begin position="146"/>
        <end position="164"/>
    </location>
</feature>
<dbReference type="Gene3D" id="2.30.30.40">
    <property type="entry name" value="SH3 Domains"/>
    <property type="match status" value="1"/>
</dbReference>
<gene>
    <name evidence="7" type="ORF">JZ751_025108</name>
</gene>
<evidence type="ECO:0000313" key="8">
    <source>
        <dbReference type="Proteomes" id="UP000824540"/>
    </source>
</evidence>
<comment type="subcellular location">
    <subcellularLocation>
        <location evidence="1">Membrane</location>
    </subcellularLocation>
</comment>
<dbReference type="AlphaFoldDB" id="A0A8T2PMT9"/>
<dbReference type="Proteomes" id="UP000824540">
    <property type="component" value="Unassembled WGS sequence"/>
</dbReference>
<comment type="caution">
    <text evidence="7">The sequence shown here is derived from an EMBL/GenBank/DDBJ whole genome shotgun (WGS) entry which is preliminary data.</text>
</comment>
<dbReference type="PANTHER" id="PTHR23119">
    <property type="entry name" value="DISCS LARGE"/>
    <property type="match status" value="1"/>
</dbReference>
<dbReference type="Pfam" id="PF00018">
    <property type="entry name" value="SH3_1"/>
    <property type="match status" value="1"/>
</dbReference>
<dbReference type="GO" id="GO:0030054">
    <property type="term" value="C:cell junction"/>
    <property type="evidence" value="ECO:0007669"/>
    <property type="project" value="TreeGrafter"/>
</dbReference>
<keyword evidence="8" id="KW-1185">Reference proteome</keyword>
<evidence type="ECO:0000256" key="1">
    <source>
        <dbReference type="ARBA" id="ARBA00004370"/>
    </source>
</evidence>
<feature type="region of interest" description="Disordered" evidence="5">
    <location>
        <begin position="134"/>
        <end position="164"/>
    </location>
</feature>
<dbReference type="PANTHER" id="PTHR23119:SF51">
    <property type="entry name" value="DISKS LARGE 1 TUMOR SUPPRESSOR PROTEIN"/>
    <property type="match status" value="1"/>
</dbReference>
<feature type="region of interest" description="Disordered" evidence="5">
    <location>
        <begin position="227"/>
        <end position="246"/>
    </location>
</feature>
<dbReference type="InterPro" id="IPR036028">
    <property type="entry name" value="SH3-like_dom_sf"/>
</dbReference>
<proteinExistence type="predicted"/>
<evidence type="ECO:0000256" key="5">
    <source>
        <dbReference type="SAM" id="MobiDB-lite"/>
    </source>
</evidence>
<keyword evidence="3" id="KW-0472">Membrane</keyword>
<dbReference type="GO" id="GO:0098609">
    <property type="term" value="P:cell-cell adhesion"/>
    <property type="evidence" value="ECO:0007669"/>
    <property type="project" value="TreeGrafter"/>
</dbReference>
<dbReference type="PROSITE" id="PS50002">
    <property type="entry name" value="SH3"/>
    <property type="match status" value="1"/>
</dbReference>
<evidence type="ECO:0000256" key="3">
    <source>
        <dbReference type="ARBA" id="ARBA00023136"/>
    </source>
</evidence>
<dbReference type="GO" id="GO:0045197">
    <property type="term" value="P:establishment or maintenance of epithelial cell apical/basal polarity"/>
    <property type="evidence" value="ECO:0007669"/>
    <property type="project" value="TreeGrafter"/>
</dbReference>
<evidence type="ECO:0000313" key="7">
    <source>
        <dbReference type="EMBL" id="KAG9351217.1"/>
    </source>
</evidence>
<dbReference type="InterPro" id="IPR050614">
    <property type="entry name" value="Synaptic_Scaffolding_LAP-MAGUK"/>
</dbReference>
<dbReference type="EMBL" id="JAFBMS010000007">
    <property type="protein sequence ID" value="KAG9351217.1"/>
    <property type="molecule type" value="Genomic_DNA"/>
</dbReference>
<evidence type="ECO:0000259" key="6">
    <source>
        <dbReference type="PROSITE" id="PS50002"/>
    </source>
</evidence>
<sequence length="273" mass="30141">MRGRIFTKRGLRAKNRRLEGGGGTVSDQIPDAMLGIVKACGSGLGKYRHENVSSFMQTDMGALFDYDKTKDSGLPSQGLNFKFGDILHVVNASDDEWWQARQVTADGEVEEIGVIPSKRRLHIAQDVGRGLCADGIREGGESNAEQAAHTPATQSASPAPSPTQHRLITSVSSVTLQWPWHRHTASAPATQPSAVCLANARLCPYCSLLPQALSQPVEKKERARLKTVKFNSKSRDKGQSFNDKRKKNLFSRKFPFYKSKDQSEVETSDIDRK</sequence>
<accession>A0A8T2PMT9</accession>
<dbReference type="SUPFAM" id="SSF50044">
    <property type="entry name" value="SH3-domain"/>
    <property type="match status" value="1"/>
</dbReference>
<dbReference type="CDD" id="cd11861">
    <property type="entry name" value="SH3_DLG-like"/>
    <property type="match status" value="1"/>
</dbReference>
<evidence type="ECO:0000256" key="2">
    <source>
        <dbReference type="ARBA" id="ARBA00022443"/>
    </source>
</evidence>
<dbReference type="GO" id="GO:0016323">
    <property type="term" value="C:basolateral plasma membrane"/>
    <property type="evidence" value="ECO:0007669"/>
    <property type="project" value="TreeGrafter"/>
</dbReference>
<organism evidence="7 8">
    <name type="scientific">Albula glossodonta</name>
    <name type="common">roundjaw bonefish</name>
    <dbReference type="NCBI Taxonomy" id="121402"/>
    <lineage>
        <taxon>Eukaryota</taxon>
        <taxon>Metazoa</taxon>
        <taxon>Chordata</taxon>
        <taxon>Craniata</taxon>
        <taxon>Vertebrata</taxon>
        <taxon>Euteleostomi</taxon>
        <taxon>Actinopterygii</taxon>
        <taxon>Neopterygii</taxon>
        <taxon>Teleostei</taxon>
        <taxon>Albuliformes</taxon>
        <taxon>Albulidae</taxon>
        <taxon>Albula</taxon>
    </lineage>
</organism>
<evidence type="ECO:0000256" key="4">
    <source>
        <dbReference type="PROSITE-ProRule" id="PRU00192"/>
    </source>
</evidence>
<reference evidence="7" key="1">
    <citation type="thesis" date="2021" institute="BYU ScholarsArchive" country="Provo, UT, USA">
        <title>Applications of and Algorithms for Genome Assembly and Genomic Analyses with an Emphasis on Marine Teleosts.</title>
        <authorList>
            <person name="Pickett B.D."/>
        </authorList>
    </citation>
    <scope>NUCLEOTIDE SEQUENCE</scope>
    <source>
        <strain evidence="7">HI-2016</strain>
    </source>
</reference>
<keyword evidence="2 4" id="KW-0728">SH3 domain</keyword>
<dbReference type="InterPro" id="IPR001452">
    <property type="entry name" value="SH3_domain"/>
</dbReference>
<dbReference type="GO" id="GO:0019901">
    <property type="term" value="F:protein kinase binding"/>
    <property type="evidence" value="ECO:0007669"/>
    <property type="project" value="TreeGrafter"/>
</dbReference>
<name>A0A8T2PMT9_9TELE</name>
<dbReference type="GO" id="GO:0043113">
    <property type="term" value="P:receptor clustering"/>
    <property type="evidence" value="ECO:0007669"/>
    <property type="project" value="TreeGrafter"/>
</dbReference>
<dbReference type="OrthoDB" id="78824at2759"/>